<dbReference type="RefSeq" id="WP_106135197.1">
    <property type="nucleotide sequence ID" value="NZ_PVTR01000014.1"/>
</dbReference>
<proteinExistence type="predicted"/>
<dbReference type="AlphaFoldDB" id="A0A2T0WEN7"/>
<evidence type="ECO:0000313" key="3">
    <source>
        <dbReference type="Proteomes" id="UP000238157"/>
    </source>
</evidence>
<dbReference type="Gene3D" id="3.10.180.10">
    <property type="entry name" value="2,3-Dihydroxybiphenyl 1,2-Dioxygenase, domain 1"/>
    <property type="match status" value="1"/>
</dbReference>
<accession>A0A2T0WEN7</accession>
<keyword evidence="3" id="KW-1185">Reference proteome</keyword>
<dbReference type="InterPro" id="IPR037523">
    <property type="entry name" value="VOC_core"/>
</dbReference>
<protein>
    <recommendedName>
        <fullName evidence="1">VOC domain-containing protein</fullName>
    </recommendedName>
</protein>
<evidence type="ECO:0000313" key="2">
    <source>
        <dbReference type="EMBL" id="PRY85126.1"/>
    </source>
</evidence>
<dbReference type="EMBL" id="PVTR01000014">
    <property type="protein sequence ID" value="PRY85126.1"/>
    <property type="molecule type" value="Genomic_DNA"/>
</dbReference>
<dbReference type="PANTHER" id="PTHR36503:SF2">
    <property type="entry name" value="BLR2408 PROTEIN"/>
    <property type="match status" value="1"/>
</dbReference>
<sequence length="137" mass="15523">MIKQIYLNLPVKDLNKSIEFFSHLGFTFNSQFTDETAACMVLGENIYVMLLTEEKFSQFTDRKIADGHQTSEMLIAIDAPSRGAVDEMVNKALEAGGSLYSKPQDHGWMYQNSFADLDGHQWEVLFMDEEALAKQTS</sequence>
<evidence type="ECO:0000259" key="1">
    <source>
        <dbReference type="PROSITE" id="PS51819"/>
    </source>
</evidence>
<dbReference type="PANTHER" id="PTHR36503">
    <property type="entry name" value="BLR2520 PROTEIN"/>
    <property type="match status" value="1"/>
</dbReference>
<dbReference type="Proteomes" id="UP000238157">
    <property type="component" value="Unassembled WGS sequence"/>
</dbReference>
<comment type="caution">
    <text evidence="2">The sequence shown here is derived from an EMBL/GenBank/DDBJ whole genome shotgun (WGS) entry which is preliminary data.</text>
</comment>
<dbReference type="InterPro" id="IPR029068">
    <property type="entry name" value="Glyas_Bleomycin-R_OHBP_Dase"/>
</dbReference>
<dbReference type="SUPFAM" id="SSF54593">
    <property type="entry name" value="Glyoxalase/Bleomycin resistance protein/Dihydroxybiphenyl dioxygenase"/>
    <property type="match status" value="1"/>
</dbReference>
<reference evidence="2 3" key="1">
    <citation type="submission" date="2018-03" db="EMBL/GenBank/DDBJ databases">
        <title>Genomic Encyclopedia of Archaeal and Bacterial Type Strains, Phase II (KMG-II): from individual species to whole genera.</title>
        <authorList>
            <person name="Goeker M."/>
        </authorList>
    </citation>
    <scope>NUCLEOTIDE SEQUENCE [LARGE SCALE GENOMIC DNA]</scope>
    <source>
        <strain evidence="2 3">DSM 27929</strain>
    </source>
</reference>
<feature type="domain" description="VOC" evidence="1">
    <location>
        <begin position="1"/>
        <end position="127"/>
    </location>
</feature>
<organism evidence="2 3">
    <name type="scientific">Mongoliibacter ruber</name>
    <dbReference type="NCBI Taxonomy" id="1750599"/>
    <lineage>
        <taxon>Bacteria</taxon>
        <taxon>Pseudomonadati</taxon>
        <taxon>Bacteroidota</taxon>
        <taxon>Cytophagia</taxon>
        <taxon>Cytophagales</taxon>
        <taxon>Cyclobacteriaceae</taxon>
        <taxon>Mongoliibacter</taxon>
    </lineage>
</organism>
<dbReference type="PROSITE" id="PS51819">
    <property type="entry name" value="VOC"/>
    <property type="match status" value="1"/>
</dbReference>
<dbReference type="OrthoDB" id="9793039at2"/>
<name>A0A2T0WEN7_9BACT</name>
<dbReference type="Pfam" id="PF00903">
    <property type="entry name" value="Glyoxalase"/>
    <property type="match status" value="1"/>
</dbReference>
<gene>
    <name evidence="2" type="ORF">CLW00_11433</name>
</gene>
<dbReference type="InterPro" id="IPR004360">
    <property type="entry name" value="Glyas_Fos-R_dOase_dom"/>
</dbReference>